<organism evidence="2 3">
    <name type="scientific">Phrynosoma platyrhinos</name>
    <name type="common">Desert horned lizard</name>
    <dbReference type="NCBI Taxonomy" id="52577"/>
    <lineage>
        <taxon>Eukaryota</taxon>
        <taxon>Metazoa</taxon>
        <taxon>Chordata</taxon>
        <taxon>Craniata</taxon>
        <taxon>Vertebrata</taxon>
        <taxon>Euteleostomi</taxon>
        <taxon>Lepidosauria</taxon>
        <taxon>Squamata</taxon>
        <taxon>Bifurcata</taxon>
        <taxon>Unidentata</taxon>
        <taxon>Episquamata</taxon>
        <taxon>Toxicofera</taxon>
        <taxon>Iguania</taxon>
        <taxon>Phrynosomatidae</taxon>
        <taxon>Phrynosomatinae</taxon>
        <taxon>Phrynosoma</taxon>
    </lineage>
</organism>
<sequence>MSNEIFSNRYPVIQELITFLLNFQRTQLVGFLLVYALGIEILVSNVFSFFYRAALSFGLIAFSVWPLVSRLWTKAKVFNVPRHFDFIVSIISSISLCNVYVCVFIADDCAKLDFFMFTSGSLPLDACCRKRSKSLSSVRAKNEFSQVFTLPLNMHVFHQNLVIG</sequence>
<feature type="transmembrane region" description="Helical" evidence="1">
    <location>
        <begin position="84"/>
        <end position="106"/>
    </location>
</feature>
<feature type="transmembrane region" description="Helical" evidence="1">
    <location>
        <begin position="53"/>
        <end position="72"/>
    </location>
</feature>
<evidence type="ECO:0000256" key="1">
    <source>
        <dbReference type="SAM" id="Phobius"/>
    </source>
</evidence>
<feature type="transmembrane region" description="Helical" evidence="1">
    <location>
        <begin position="28"/>
        <end position="47"/>
    </location>
</feature>
<keyword evidence="1" id="KW-1133">Transmembrane helix</keyword>
<evidence type="ECO:0000313" key="2">
    <source>
        <dbReference type="EMBL" id="KAH0617985.1"/>
    </source>
</evidence>
<proteinExistence type="predicted"/>
<name>A0ABQ7SKW4_PHRPL</name>
<keyword evidence="3" id="KW-1185">Reference proteome</keyword>
<dbReference type="Proteomes" id="UP000826234">
    <property type="component" value="Unassembled WGS sequence"/>
</dbReference>
<protein>
    <submittedName>
        <fullName evidence="2">Uncharacterized protein</fullName>
    </submittedName>
</protein>
<evidence type="ECO:0000313" key="3">
    <source>
        <dbReference type="Proteomes" id="UP000826234"/>
    </source>
</evidence>
<accession>A0ABQ7SKW4</accession>
<keyword evidence="1" id="KW-0812">Transmembrane</keyword>
<gene>
    <name evidence="2" type="ORF">JD844_016825</name>
</gene>
<reference evidence="2 3" key="1">
    <citation type="journal article" date="2022" name="Gigascience">
        <title>A chromosome-level genome assembly and annotation of the desert horned lizard, Phrynosoma platyrhinos, provides insight into chromosomal rearrangements among reptiles.</title>
        <authorList>
            <person name="Koochekian N."/>
            <person name="Ascanio A."/>
            <person name="Farleigh K."/>
            <person name="Card D.C."/>
            <person name="Schield D.R."/>
            <person name="Castoe T.A."/>
            <person name="Jezkova T."/>
        </authorList>
    </citation>
    <scope>NUCLEOTIDE SEQUENCE [LARGE SCALE GENOMIC DNA]</scope>
    <source>
        <strain evidence="2">NK-2021</strain>
    </source>
</reference>
<dbReference type="EMBL" id="JAIPUX010005289">
    <property type="protein sequence ID" value="KAH0617985.1"/>
    <property type="molecule type" value="Genomic_DNA"/>
</dbReference>
<comment type="caution">
    <text evidence="2">The sequence shown here is derived from an EMBL/GenBank/DDBJ whole genome shotgun (WGS) entry which is preliminary data.</text>
</comment>
<keyword evidence="1" id="KW-0472">Membrane</keyword>